<gene>
    <name evidence="2" type="ORF">ACJMK2_007803</name>
</gene>
<keyword evidence="3" id="KW-1185">Reference proteome</keyword>
<feature type="signal peptide" evidence="1">
    <location>
        <begin position="1"/>
        <end position="20"/>
    </location>
</feature>
<protein>
    <submittedName>
        <fullName evidence="2">Uncharacterized protein</fullName>
    </submittedName>
</protein>
<dbReference type="AlphaFoldDB" id="A0ABD3VJM1"/>
<evidence type="ECO:0000256" key="1">
    <source>
        <dbReference type="SAM" id="SignalP"/>
    </source>
</evidence>
<comment type="caution">
    <text evidence="2">The sequence shown here is derived from an EMBL/GenBank/DDBJ whole genome shotgun (WGS) entry which is preliminary data.</text>
</comment>
<reference evidence="2 3" key="1">
    <citation type="submission" date="2024-11" db="EMBL/GenBank/DDBJ databases">
        <title>Chromosome-level genome assembly of the freshwater bivalve Anodonta woodiana.</title>
        <authorList>
            <person name="Chen X."/>
        </authorList>
    </citation>
    <scope>NUCLEOTIDE SEQUENCE [LARGE SCALE GENOMIC DNA]</scope>
    <source>
        <strain evidence="2">MN2024</strain>
        <tissue evidence="2">Gills</tissue>
    </source>
</reference>
<proteinExistence type="predicted"/>
<accession>A0ABD3VJM1</accession>
<feature type="chain" id="PRO_5044848658" evidence="1">
    <location>
        <begin position="21"/>
        <end position="108"/>
    </location>
</feature>
<sequence>MRFFIVLCLSICLLLGKASAQGQGNNLFLPLLLSGGDLGGDSFMRMTLARSLFGGGADQSAGAGAGGTGGVGGLGGAGTALGAAGAGSTGMGGGCSGSSFWLCLALFN</sequence>
<organism evidence="2 3">
    <name type="scientific">Sinanodonta woodiana</name>
    <name type="common">Chinese pond mussel</name>
    <name type="synonym">Anodonta woodiana</name>
    <dbReference type="NCBI Taxonomy" id="1069815"/>
    <lineage>
        <taxon>Eukaryota</taxon>
        <taxon>Metazoa</taxon>
        <taxon>Spiralia</taxon>
        <taxon>Lophotrochozoa</taxon>
        <taxon>Mollusca</taxon>
        <taxon>Bivalvia</taxon>
        <taxon>Autobranchia</taxon>
        <taxon>Heteroconchia</taxon>
        <taxon>Palaeoheterodonta</taxon>
        <taxon>Unionida</taxon>
        <taxon>Unionoidea</taxon>
        <taxon>Unionidae</taxon>
        <taxon>Unioninae</taxon>
        <taxon>Sinanodonta</taxon>
    </lineage>
</organism>
<evidence type="ECO:0000313" key="3">
    <source>
        <dbReference type="Proteomes" id="UP001634394"/>
    </source>
</evidence>
<dbReference type="Proteomes" id="UP001634394">
    <property type="component" value="Unassembled WGS sequence"/>
</dbReference>
<dbReference type="EMBL" id="JBJQND010000011">
    <property type="protein sequence ID" value="KAL3861782.1"/>
    <property type="molecule type" value="Genomic_DNA"/>
</dbReference>
<evidence type="ECO:0000313" key="2">
    <source>
        <dbReference type="EMBL" id="KAL3861782.1"/>
    </source>
</evidence>
<name>A0ABD3VJM1_SINWO</name>
<keyword evidence="1" id="KW-0732">Signal</keyword>